<dbReference type="AlphaFoldDB" id="A0A418ICK5"/>
<dbReference type="Proteomes" id="UP000286317">
    <property type="component" value="Unassembled WGS sequence"/>
</dbReference>
<evidence type="ECO:0000256" key="1">
    <source>
        <dbReference type="SAM" id="Phobius"/>
    </source>
</evidence>
<organism evidence="2 3">
    <name type="scientific">Staphylococcus shinii</name>
    <dbReference type="NCBI Taxonomy" id="2912228"/>
    <lineage>
        <taxon>Bacteria</taxon>
        <taxon>Bacillati</taxon>
        <taxon>Bacillota</taxon>
        <taxon>Bacilli</taxon>
        <taxon>Bacillales</taxon>
        <taxon>Staphylococcaceae</taxon>
        <taxon>Staphylococcus</taxon>
    </lineage>
</organism>
<evidence type="ECO:0000313" key="2">
    <source>
        <dbReference type="EMBL" id="RIM97547.1"/>
    </source>
</evidence>
<comment type="caution">
    <text evidence="2">The sequence shown here is derived from an EMBL/GenBank/DDBJ whole genome shotgun (WGS) entry which is preliminary data.</text>
</comment>
<keyword evidence="1" id="KW-0472">Membrane</keyword>
<evidence type="ECO:0000313" key="3">
    <source>
        <dbReference type="Proteomes" id="UP000286317"/>
    </source>
</evidence>
<dbReference type="EMBL" id="QXUF01000115">
    <property type="protein sequence ID" value="RIM97547.1"/>
    <property type="molecule type" value="Genomic_DNA"/>
</dbReference>
<protein>
    <submittedName>
        <fullName evidence="2">Uncharacterized protein</fullName>
    </submittedName>
</protein>
<name>A0A418ICK5_9STAP</name>
<reference evidence="2 3" key="1">
    <citation type="journal article" date="2016" name="Front. Microbiol.">
        <title>Comprehensive Phylogenetic Analysis of Bovine Non-aureus Staphylococci Species Based on Whole-Genome Sequencing.</title>
        <authorList>
            <person name="Naushad S."/>
            <person name="Barkema H.W."/>
            <person name="Luby C."/>
            <person name="Condas L.A."/>
            <person name="Nobrega D.B."/>
            <person name="Carson D.A."/>
            <person name="De Buck J."/>
        </authorList>
    </citation>
    <scope>NUCLEOTIDE SEQUENCE [LARGE SCALE GENOMIC DNA]</scope>
    <source>
        <strain evidence="2 3">SNUC 4554</strain>
    </source>
</reference>
<keyword evidence="3" id="KW-1185">Reference proteome</keyword>
<accession>A0A418ICK5</accession>
<sequence length="66" mass="7781">MCSKLKKHELFDDLDQHSKNTNTGLRQIMLENDNHKTRERSKSRFAFTIFISLILISLLGFILLFL</sequence>
<proteinExistence type="predicted"/>
<feature type="transmembrane region" description="Helical" evidence="1">
    <location>
        <begin position="45"/>
        <end position="65"/>
    </location>
</feature>
<gene>
    <name evidence="2" type="ORF">BU112_12530</name>
</gene>
<keyword evidence="1" id="KW-0812">Transmembrane</keyword>
<keyword evidence="1" id="KW-1133">Transmembrane helix</keyword>